<accession>A0A086QY28</accession>
<evidence type="ECO:0000313" key="3">
    <source>
        <dbReference type="Proteomes" id="UP000028821"/>
    </source>
</evidence>
<sequence>MLYCNETPAGHRVWQSGEFDSEFNSCADSAPVVSSVGSRADAEALDLDRDADVDYDSGYEAENEEDAWSETGSEGDEDESPTSVDVFSQADENGHSLEGHLARTHCIALTQEGKDFSGDEWEIPTEFSRAEGMTTRIPTPPGESPGDCCGDGTAEKIFGRFAALHAKEQPVCQSLHQLPKDTQAAPSEHSIQPSTMWQRSSSRPPAKLPLYALLGTEDAHAEIRQEVAHYLRGNFNRLSWLINPDTLEKDEGRMARLDKK</sequence>
<feature type="compositionally biased region" description="Acidic residues" evidence="1">
    <location>
        <begin position="53"/>
        <end position="80"/>
    </location>
</feature>
<proteinExistence type="predicted"/>
<evidence type="ECO:0000256" key="1">
    <source>
        <dbReference type="SAM" id="MobiDB-lite"/>
    </source>
</evidence>
<feature type="compositionally biased region" description="Polar residues" evidence="1">
    <location>
        <begin position="189"/>
        <end position="203"/>
    </location>
</feature>
<dbReference type="VEuPathDB" id="ToxoDB:TGMAS_323200"/>
<evidence type="ECO:0000313" key="2">
    <source>
        <dbReference type="EMBL" id="KFH17510.1"/>
    </source>
</evidence>
<organism evidence="2 3">
    <name type="scientific">Toxoplasma gondii MAS</name>
    <dbReference type="NCBI Taxonomy" id="943118"/>
    <lineage>
        <taxon>Eukaryota</taxon>
        <taxon>Sar</taxon>
        <taxon>Alveolata</taxon>
        <taxon>Apicomplexa</taxon>
        <taxon>Conoidasida</taxon>
        <taxon>Coccidia</taxon>
        <taxon>Eucoccidiorida</taxon>
        <taxon>Eimeriorina</taxon>
        <taxon>Sarcocystidae</taxon>
        <taxon>Toxoplasma</taxon>
    </lineage>
</organism>
<dbReference type="AlphaFoldDB" id="A0A086QY28"/>
<dbReference type="Proteomes" id="UP000028821">
    <property type="component" value="Unassembled WGS sequence"/>
</dbReference>
<feature type="region of interest" description="Disordered" evidence="1">
    <location>
        <begin position="181"/>
        <end position="203"/>
    </location>
</feature>
<dbReference type="GO" id="GO:0006508">
    <property type="term" value="P:proteolysis"/>
    <property type="evidence" value="ECO:0007669"/>
    <property type="project" value="UniProtKB-KW"/>
</dbReference>
<dbReference type="EMBL" id="AEXC02000264">
    <property type="protein sequence ID" value="KFH17510.1"/>
    <property type="molecule type" value="Genomic_DNA"/>
</dbReference>
<keyword evidence="2" id="KW-0378">Hydrolase</keyword>
<protein>
    <submittedName>
        <fullName evidence="2">OTU family cysteine protease</fullName>
    </submittedName>
</protein>
<feature type="compositionally biased region" description="Basic and acidic residues" evidence="1">
    <location>
        <begin position="40"/>
        <end position="52"/>
    </location>
</feature>
<dbReference type="GO" id="GO:0008233">
    <property type="term" value="F:peptidase activity"/>
    <property type="evidence" value="ECO:0007669"/>
    <property type="project" value="UniProtKB-KW"/>
</dbReference>
<keyword evidence="2" id="KW-0645">Protease</keyword>
<feature type="region of interest" description="Disordered" evidence="1">
    <location>
        <begin position="33"/>
        <end position="84"/>
    </location>
</feature>
<gene>
    <name evidence="2" type="ORF">TGMAS_323200</name>
</gene>
<name>A0A086QY28_TOXGO</name>
<reference evidence="2 3" key="1">
    <citation type="submission" date="2014-04" db="EMBL/GenBank/DDBJ databases">
        <authorList>
            <person name="Sibley D."/>
            <person name="Venepally P."/>
            <person name="Karamycheva S."/>
            <person name="Hadjithomas M."/>
            <person name="Khan A."/>
            <person name="Brunk B."/>
            <person name="Roos D."/>
            <person name="Caler E."/>
            <person name="Lorenzi H."/>
        </authorList>
    </citation>
    <scope>NUCLEOTIDE SEQUENCE [LARGE SCALE GENOMIC DNA]</scope>
    <source>
        <strain evidence="2 3">MAS</strain>
    </source>
</reference>
<comment type="caution">
    <text evidence="2">The sequence shown here is derived from an EMBL/GenBank/DDBJ whole genome shotgun (WGS) entry which is preliminary data.</text>
</comment>